<gene>
    <name evidence="2" type="ORF">CSO01_20560</name>
</gene>
<keyword evidence="1" id="KW-0812">Transmembrane</keyword>
<keyword evidence="1" id="KW-1133">Transmembrane helix</keyword>
<proteinExistence type="predicted"/>
<keyword evidence="1" id="KW-0472">Membrane</keyword>
<comment type="caution">
    <text evidence="2">The sequence shown here is derived from an EMBL/GenBank/DDBJ whole genome shotgun (WGS) entry which is preliminary data.</text>
</comment>
<evidence type="ECO:0000313" key="3">
    <source>
        <dbReference type="Proteomes" id="UP000321798"/>
    </source>
</evidence>
<feature type="transmembrane region" description="Helical" evidence="1">
    <location>
        <begin position="63"/>
        <end position="87"/>
    </location>
</feature>
<protein>
    <submittedName>
        <fullName evidence="2">Uncharacterized protein</fullName>
    </submittedName>
</protein>
<feature type="transmembrane region" description="Helical" evidence="1">
    <location>
        <begin position="31"/>
        <end position="51"/>
    </location>
</feature>
<reference evidence="2 3" key="1">
    <citation type="submission" date="2019-07" db="EMBL/GenBank/DDBJ databases">
        <title>Whole genome shotgun sequence of Cellulomonas soli NBRC 109434.</title>
        <authorList>
            <person name="Hosoyama A."/>
            <person name="Uohara A."/>
            <person name="Ohji S."/>
            <person name="Ichikawa N."/>
        </authorList>
    </citation>
    <scope>NUCLEOTIDE SEQUENCE [LARGE SCALE GENOMIC DNA]</scope>
    <source>
        <strain evidence="2 3">NBRC 109434</strain>
    </source>
</reference>
<dbReference type="EMBL" id="BKAL01000006">
    <property type="protein sequence ID" value="GEP69341.1"/>
    <property type="molecule type" value="Genomic_DNA"/>
</dbReference>
<keyword evidence="3" id="KW-1185">Reference proteome</keyword>
<feature type="transmembrane region" description="Helical" evidence="1">
    <location>
        <begin position="108"/>
        <end position="128"/>
    </location>
</feature>
<dbReference type="OrthoDB" id="244933at2"/>
<dbReference type="AlphaFoldDB" id="A0A512PDQ1"/>
<feature type="transmembrane region" description="Helical" evidence="1">
    <location>
        <begin position="177"/>
        <end position="199"/>
    </location>
</feature>
<organism evidence="2 3">
    <name type="scientific">Cellulomonas soli</name>
    <dbReference type="NCBI Taxonomy" id="931535"/>
    <lineage>
        <taxon>Bacteria</taxon>
        <taxon>Bacillati</taxon>
        <taxon>Actinomycetota</taxon>
        <taxon>Actinomycetes</taxon>
        <taxon>Micrococcales</taxon>
        <taxon>Cellulomonadaceae</taxon>
        <taxon>Cellulomonas</taxon>
    </lineage>
</organism>
<evidence type="ECO:0000313" key="2">
    <source>
        <dbReference type="EMBL" id="GEP69341.1"/>
    </source>
</evidence>
<dbReference type="RefSeq" id="WP_146953072.1">
    <property type="nucleotide sequence ID" value="NZ_BAABBJ010000006.1"/>
</dbReference>
<name>A0A512PDQ1_9CELL</name>
<accession>A0A512PDQ1</accession>
<feature type="transmembrane region" description="Helical" evidence="1">
    <location>
        <begin position="148"/>
        <end position="165"/>
    </location>
</feature>
<evidence type="ECO:0000256" key="1">
    <source>
        <dbReference type="SAM" id="Phobius"/>
    </source>
</evidence>
<dbReference type="Proteomes" id="UP000321798">
    <property type="component" value="Unassembled WGS sequence"/>
</dbReference>
<feature type="transmembrane region" description="Helical" evidence="1">
    <location>
        <begin position="211"/>
        <end position="232"/>
    </location>
</feature>
<sequence length="243" mass="25729">MDADEGRSPTTGDAAHVRVRWWTPGRADWQVAALFALGSTCFVLGATPGYASLVGVQADCWTYAIGSVFFTLAALLQVLISLGVVRAEARPLAAARWRHHVRALDRPAWWAGTVQLAGTVLFNVSTFAALDASLTLDEAQRRVWAPDALGSVAFLVASALAFADVARPWVAWRPRDLTWAVATLNLVGSVAFGVSAVAAKYVPSGELRDAALANLGTFVGGVCFLVGAVLLVPDQQEQRAPTG</sequence>